<dbReference type="Pfam" id="PF05635">
    <property type="entry name" value="23S_rRNA_IVP"/>
    <property type="match status" value="1"/>
</dbReference>
<dbReference type="Proteomes" id="UP000283387">
    <property type="component" value="Unassembled WGS sequence"/>
</dbReference>
<evidence type="ECO:0000313" key="2">
    <source>
        <dbReference type="Proteomes" id="UP000283387"/>
    </source>
</evidence>
<protein>
    <submittedName>
        <fullName evidence="1">Four helix bundle protein</fullName>
    </submittedName>
</protein>
<dbReference type="Gene3D" id="1.20.1440.60">
    <property type="entry name" value="23S rRNA-intervening sequence"/>
    <property type="match status" value="1"/>
</dbReference>
<dbReference type="AlphaFoldDB" id="A0A419W6Z1"/>
<dbReference type="NCBIfam" id="TIGR02436">
    <property type="entry name" value="four helix bundle protein"/>
    <property type="match status" value="1"/>
</dbReference>
<sequence length="123" mass="13858">MTPKELEDRLIQFAIGIIKLSEKLDLNIAGRRLADQIVRSGSSVALNYGEAQSAESPRDFVHKMGICLKELRETFINLRIIDGASLCPDTEIIAELLQENNELISIFVKSIETSKKKHSDFNR</sequence>
<accession>A0A419W6Z1</accession>
<dbReference type="InterPro" id="IPR012657">
    <property type="entry name" value="23S_rRNA-intervening_sequence"/>
</dbReference>
<dbReference type="SUPFAM" id="SSF158446">
    <property type="entry name" value="IVS-encoded protein-like"/>
    <property type="match status" value="1"/>
</dbReference>
<dbReference type="EMBL" id="RAPN01000001">
    <property type="protein sequence ID" value="RKD91237.1"/>
    <property type="molecule type" value="Genomic_DNA"/>
</dbReference>
<dbReference type="PIRSF" id="PIRSF035652">
    <property type="entry name" value="CHP02436"/>
    <property type="match status" value="1"/>
</dbReference>
<dbReference type="InterPro" id="IPR036583">
    <property type="entry name" value="23S_rRNA_IVS_sf"/>
</dbReference>
<dbReference type="PANTHER" id="PTHR38471">
    <property type="entry name" value="FOUR HELIX BUNDLE PROTEIN"/>
    <property type="match status" value="1"/>
</dbReference>
<keyword evidence="2" id="KW-1185">Reference proteome</keyword>
<evidence type="ECO:0000313" key="1">
    <source>
        <dbReference type="EMBL" id="RKD91237.1"/>
    </source>
</evidence>
<name>A0A419W6Z1_9BACT</name>
<reference evidence="1 2" key="1">
    <citation type="submission" date="2018-09" db="EMBL/GenBank/DDBJ databases">
        <title>Genomic Encyclopedia of Archaeal and Bacterial Type Strains, Phase II (KMG-II): from individual species to whole genera.</title>
        <authorList>
            <person name="Goeker M."/>
        </authorList>
    </citation>
    <scope>NUCLEOTIDE SEQUENCE [LARGE SCALE GENOMIC DNA]</scope>
    <source>
        <strain evidence="1 2">DSM 27148</strain>
    </source>
</reference>
<dbReference type="RefSeq" id="WP_120272556.1">
    <property type="nucleotide sequence ID" value="NZ_RAPN01000001.1"/>
</dbReference>
<gene>
    <name evidence="1" type="ORF">BC643_1586</name>
</gene>
<organism evidence="1 2">
    <name type="scientific">Mangrovibacterium diazotrophicum</name>
    <dbReference type="NCBI Taxonomy" id="1261403"/>
    <lineage>
        <taxon>Bacteria</taxon>
        <taxon>Pseudomonadati</taxon>
        <taxon>Bacteroidota</taxon>
        <taxon>Bacteroidia</taxon>
        <taxon>Marinilabiliales</taxon>
        <taxon>Prolixibacteraceae</taxon>
        <taxon>Mangrovibacterium</taxon>
    </lineage>
</organism>
<dbReference type="OrthoDB" id="285993at2"/>
<comment type="caution">
    <text evidence="1">The sequence shown here is derived from an EMBL/GenBank/DDBJ whole genome shotgun (WGS) entry which is preliminary data.</text>
</comment>
<dbReference type="PANTHER" id="PTHR38471:SF2">
    <property type="entry name" value="FOUR HELIX BUNDLE PROTEIN"/>
    <property type="match status" value="1"/>
</dbReference>
<proteinExistence type="predicted"/>